<comment type="similarity">
    <text evidence="1">Belongs to the LysR transcriptional regulatory family.</text>
</comment>
<dbReference type="Gene3D" id="1.10.10.10">
    <property type="entry name" value="Winged helix-like DNA-binding domain superfamily/Winged helix DNA-binding domain"/>
    <property type="match status" value="1"/>
</dbReference>
<keyword evidence="2" id="KW-0805">Transcription regulation</keyword>
<evidence type="ECO:0000256" key="4">
    <source>
        <dbReference type="ARBA" id="ARBA00023163"/>
    </source>
</evidence>
<dbReference type="InterPro" id="IPR005119">
    <property type="entry name" value="LysR_subst-bd"/>
</dbReference>
<dbReference type="GO" id="GO:0003700">
    <property type="term" value="F:DNA-binding transcription factor activity"/>
    <property type="evidence" value="ECO:0007669"/>
    <property type="project" value="InterPro"/>
</dbReference>
<organism evidence="7 8">
    <name type="scientific">Eremococcus coleocola ACS-139-V-Col8</name>
    <dbReference type="NCBI Taxonomy" id="908337"/>
    <lineage>
        <taxon>Bacteria</taxon>
        <taxon>Bacillati</taxon>
        <taxon>Bacillota</taxon>
        <taxon>Bacilli</taxon>
        <taxon>Lactobacillales</taxon>
        <taxon>Aerococcaceae</taxon>
        <taxon>Eremococcus</taxon>
    </lineage>
</organism>
<sequence length="315" mass="36547">MNLEITQMYYLKHIVESNYNLTEAARKIHISQPALSRFISNFEENNDLELFVRKYNRLTGLTSMGQLIYDYIIEIINKYEELEAAVEEKAAQAKEETIIFGATTTTPQVLLPKFFAYFTNKYPHLQIKLVEGGAVDIAKRFKEDEFEIAFLVEPQDLEVDSVSQTLVYKDEIAAFMSVNHPLSQEASITWEQVTSYPIMSLSKDFMTYHKTEVKFKEWNLNPTYAYISSSWHYLMDSSMSSSETITLMPSRSPRLVSSKEMIIVPIEDPAYFPVYLTINQKNPHSPGMKLLIKELYAYLPKADQEYEQRYHSPAK</sequence>
<proteinExistence type="inferred from homology"/>
<dbReference type="RefSeq" id="WP_006417632.1">
    <property type="nucleotide sequence ID" value="NZ_AENN01000003.1"/>
</dbReference>
<dbReference type="EMBL" id="AENN01000003">
    <property type="protein sequence ID" value="EFR31898.1"/>
    <property type="molecule type" value="Genomic_DNA"/>
</dbReference>
<dbReference type="eggNOG" id="COG0583">
    <property type="taxonomic scope" value="Bacteria"/>
</dbReference>
<keyword evidence="3" id="KW-0238">DNA-binding</keyword>
<dbReference type="Proteomes" id="UP000005990">
    <property type="component" value="Unassembled WGS sequence"/>
</dbReference>
<dbReference type="GO" id="GO:0003677">
    <property type="term" value="F:DNA binding"/>
    <property type="evidence" value="ECO:0007669"/>
    <property type="project" value="UniProtKB-KW"/>
</dbReference>
<evidence type="ECO:0000256" key="2">
    <source>
        <dbReference type="ARBA" id="ARBA00023015"/>
    </source>
</evidence>
<comment type="caution">
    <text evidence="7">The sequence shown here is derived from an EMBL/GenBank/DDBJ whole genome shotgun (WGS) entry which is preliminary data.</text>
</comment>
<dbReference type="PANTHER" id="PTHR30419:SF8">
    <property type="entry name" value="NITROGEN ASSIMILATION TRANSCRIPTIONAL ACTIVATOR-RELATED"/>
    <property type="match status" value="1"/>
</dbReference>
<dbReference type="PRINTS" id="PR00039">
    <property type="entry name" value="HTHLYSR"/>
</dbReference>
<dbReference type="PROSITE" id="PS50931">
    <property type="entry name" value="HTH_LYSR"/>
    <property type="match status" value="1"/>
</dbReference>
<dbReference type="Pfam" id="PF00126">
    <property type="entry name" value="HTH_1"/>
    <property type="match status" value="1"/>
</dbReference>
<reference evidence="7 8" key="1">
    <citation type="submission" date="2010-10" db="EMBL/GenBank/DDBJ databases">
        <authorList>
            <person name="Durkin A.S."/>
            <person name="Madupu R."/>
            <person name="Torralba M."/>
            <person name="Gillis M."/>
            <person name="Methe B."/>
            <person name="Sutton G."/>
            <person name="Nelson K.E."/>
        </authorList>
    </citation>
    <scope>NUCLEOTIDE SEQUENCE [LARGE SCALE GENOMIC DNA]</scope>
    <source>
        <strain evidence="7 8">ACS-139-V-Col8</strain>
    </source>
</reference>
<dbReference type="Pfam" id="PF03466">
    <property type="entry name" value="LysR_substrate"/>
    <property type="match status" value="1"/>
</dbReference>
<dbReference type="SUPFAM" id="SSF46785">
    <property type="entry name" value="Winged helix' DNA-binding domain"/>
    <property type="match status" value="1"/>
</dbReference>
<evidence type="ECO:0000256" key="5">
    <source>
        <dbReference type="SAM" id="Coils"/>
    </source>
</evidence>
<dbReference type="Gene3D" id="3.40.190.290">
    <property type="match status" value="1"/>
</dbReference>
<dbReference type="GO" id="GO:0005829">
    <property type="term" value="C:cytosol"/>
    <property type="evidence" value="ECO:0007669"/>
    <property type="project" value="TreeGrafter"/>
</dbReference>
<dbReference type="OrthoDB" id="9803735at2"/>
<dbReference type="InterPro" id="IPR050950">
    <property type="entry name" value="HTH-type_LysR_regulators"/>
</dbReference>
<accession>E4KMB5</accession>
<dbReference type="InterPro" id="IPR036388">
    <property type="entry name" value="WH-like_DNA-bd_sf"/>
</dbReference>
<dbReference type="InterPro" id="IPR036390">
    <property type="entry name" value="WH_DNA-bd_sf"/>
</dbReference>
<dbReference type="AlphaFoldDB" id="E4KMB5"/>
<evidence type="ECO:0000256" key="1">
    <source>
        <dbReference type="ARBA" id="ARBA00009437"/>
    </source>
</evidence>
<gene>
    <name evidence="7" type="ORF">HMPREF9257_0491</name>
</gene>
<dbReference type="SUPFAM" id="SSF53850">
    <property type="entry name" value="Periplasmic binding protein-like II"/>
    <property type="match status" value="1"/>
</dbReference>
<evidence type="ECO:0000313" key="8">
    <source>
        <dbReference type="Proteomes" id="UP000005990"/>
    </source>
</evidence>
<keyword evidence="5" id="KW-0175">Coiled coil</keyword>
<feature type="coiled-coil region" evidence="5">
    <location>
        <begin position="72"/>
        <end position="99"/>
    </location>
</feature>
<dbReference type="CDD" id="cd05466">
    <property type="entry name" value="PBP2_LTTR_substrate"/>
    <property type="match status" value="1"/>
</dbReference>
<keyword evidence="4" id="KW-0804">Transcription</keyword>
<evidence type="ECO:0000256" key="3">
    <source>
        <dbReference type="ARBA" id="ARBA00023125"/>
    </source>
</evidence>
<name>E4KMB5_9LACT</name>
<dbReference type="PANTHER" id="PTHR30419">
    <property type="entry name" value="HTH-TYPE TRANSCRIPTIONAL REGULATOR YBHD"/>
    <property type="match status" value="1"/>
</dbReference>
<protein>
    <submittedName>
        <fullName evidence="7">Transcriptional regulator CysB-like protein</fullName>
    </submittedName>
</protein>
<evidence type="ECO:0000313" key="7">
    <source>
        <dbReference type="EMBL" id="EFR31898.1"/>
    </source>
</evidence>
<feature type="domain" description="HTH lysR-type" evidence="6">
    <location>
        <begin position="3"/>
        <end position="61"/>
    </location>
</feature>
<keyword evidence="8" id="KW-1185">Reference proteome</keyword>
<evidence type="ECO:0000259" key="6">
    <source>
        <dbReference type="PROSITE" id="PS50931"/>
    </source>
</evidence>
<dbReference type="InterPro" id="IPR000847">
    <property type="entry name" value="LysR_HTH_N"/>
</dbReference>
<dbReference type="STRING" id="908337.HMPREF9257_0491"/>